<protein>
    <submittedName>
        <fullName evidence="1">Uncharacterized protein</fullName>
    </submittedName>
</protein>
<comment type="caution">
    <text evidence="1">The sequence shown here is derived from an EMBL/GenBank/DDBJ whole genome shotgun (WGS) entry which is preliminary data.</text>
</comment>
<accession>A0AAW7IHG6</accession>
<sequence length="57" mass="6142">MSLKSSEIFEQTLGTKAEIVEQFLDVTQDAASECVKYAHEVNANAIHAIGGVSLIPH</sequence>
<dbReference type="AlphaFoldDB" id="A0AAW7IHG6"/>
<evidence type="ECO:0000313" key="2">
    <source>
        <dbReference type="Proteomes" id="UP001234602"/>
    </source>
</evidence>
<dbReference type="EMBL" id="JAUCEY010000008">
    <property type="protein sequence ID" value="MDM5453495.1"/>
    <property type="molecule type" value="Genomic_DNA"/>
</dbReference>
<organism evidence="1 2">
    <name type="scientific">Peribacillus simplex</name>
    <dbReference type="NCBI Taxonomy" id="1478"/>
    <lineage>
        <taxon>Bacteria</taxon>
        <taxon>Bacillati</taxon>
        <taxon>Bacillota</taxon>
        <taxon>Bacilli</taxon>
        <taxon>Bacillales</taxon>
        <taxon>Bacillaceae</taxon>
        <taxon>Peribacillus</taxon>
    </lineage>
</organism>
<dbReference type="Proteomes" id="UP001234602">
    <property type="component" value="Unassembled WGS sequence"/>
</dbReference>
<evidence type="ECO:0000313" key="1">
    <source>
        <dbReference type="EMBL" id="MDM5453495.1"/>
    </source>
</evidence>
<name>A0AAW7IHG6_9BACI</name>
<gene>
    <name evidence="1" type="ORF">QUF89_15065</name>
</gene>
<reference evidence="1" key="1">
    <citation type="submission" date="2023-06" db="EMBL/GenBank/DDBJ databases">
        <title>Comparative genomics of Bacillaceae isolates and their secondary metabolite potential.</title>
        <authorList>
            <person name="Song L."/>
            <person name="Nielsen L.J."/>
            <person name="Mohite O."/>
            <person name="Xu X."/>
            <person name="Weber T."/>
            <person name="Kovacs A.T."/>
        </authorList>
    </citation>
    <scope>NUCLEOTIDE SEQUENCE</scope>
    <source>
        <strain evidence="1">D8_B_37</strain>
    </source>
</reference>
<proteinExistence type="predicted"/>